<dbReference type="EMBL" id="FO082843">
    <property type="protein sequence ID" value="CCF63727.1"/>
    <property type="molecule type" value="Genomic_DNA"/>
</dbReference>
<accession>H6RAB9</accession>
<keyword evidence="2" id="KW-1185">Reference proteome</keyword>
<dbReference type="Proteomes" id="UP000008190">
    <property type="component" value="Chromosome"/>
</dbReference>
<sequence>MHVFTVTLGSLRCHHQSYEEQAMATVTITRVYCVKEASGTDLDSLGSVIGDAFRSTLPRELSDGISPGDAVESIADLVVAIDEVSASPDDLFITTDTDGDIDNSIWPPDKDTQEIQRRQLLTPNVSVEFTDAVNISLWDEDTSGNDLLASVQAFETEMGTVQTKFGYSEVEGSAYYVTYRVE</sequence>
<reference evidence="1 2" key="1">
    <citation type="journal article" date="2012" name="J. Bacteriol.">
        <title>Genome sequence of the human- and animal-pathogenic strain Nocardia cyriacigeorgica GUH-2.</title>
        <authorList>
            <person name="Zoropogui A."/>
            <person name="Pujic P."/>
            <person name="Normand P."/>
            <person name="Barbe V."/>
            <person name="Beaman B."/>
            <person name="Beaman L."/>
            <person name="Boiron P."/>
            <person name="Colinon C."/>
            <person name="Deredjian A."/>
            <person name="Graindorge A."/>
            <person name="Mangenot S."/>
            <person name="Nazaret S."/>
            <person name="Neto M."/>
            <person name="Petit S."/>
            <person name="Roche D."/>
            <person name="Vallenet D."/>
            <person name="Rodriguez-Nava V."/>
            <person name="Richard Y."/>
            <person name="Cournoyer B."/>
            <person name="Blaha D."/>
        </authorList>
    </citation>
    <scope>NUCLEOTIDE SEQUENCE [LARGE SCALE GENOMIC DNA]</scope>
    <source>
        <strain evidence="1 2">GUH-2</strain>
    </source>
</reference>
<proteinExistence type="predicted"/>
<evidence type="ECO:0000313" key="1">
    <source>
        <dbReference type="EMBL" id="CCF63727.1"/>
    </source>
</evidence>
<protein>
    <submittedName>
        <fullName evidence="1">Uncharacterized protein</fullName>
    </submittedName>
</protein>
<name>H6RAB9_NOCCG</name>
<dbReference type="eggNOG" id="ENOG50343KG">
    <property type="taxonomic scope" value="Bacteria"/>
</dbReference>
<dbReference type="KEGG" id="ncy:NOCYR_2959"/>
<gene>
    <name evidence="1" type="ordered locus">NOCYR_2959</name>
</gene>
<dbReference type="HOGENOM" id="CLU_1480580_0_0_11"/>
<evidence type="ECO:0000313" key="2">
    <source>
        <dbReference type="Proteomes" id="UP000008190"/>
    </source>
</evidence>
<organism evidence="1 2">
    <name type="scientific">Nocardia cyriacigeorgica (strain GUH-2)</name>
    <dbReference type="NCBI Taxonomy" id="1127134"/>
    <lineage>
        <taxon>Bacteria</taxon>
        <taxon>Bacillati</taxon>
        <taxon>Actinomycetota</taxon>
        <taxon>Actinomycetes</taxon>
        <taxon>Mycobacteriales</taxon>
        <taxon>Nocardiaceae</taxon>
        <taxon>Nocardia</taxon>
    </lineage>
</organism>
<dbReference type="AlphaFoldDB" id="H6RAB9"/>